<dbReference type="InterPro" id="IPR050155">
    <property type="entry name" value="HAD-like_hydrolase_sf"/>
</dbReference>
<reference evidence="1 2" key="1">
    <citation type="journal article" date="2014" name="Genome Announc.">
        <title>Complete Genome Sequence of the Thermophilic Polychlorinated Biphenyl Degrader Geobacillus sp. Strain JF8 (NBRC 109937).</title>
        <authorList>
            <person name="Shintani M."/>
            <person name="Ohtsubo Y."/>
            <person name="Fukuda K."/>
            <person name="Hosoyama A."/>
            <person name="Ohji S."/>
            <person name="Yamazoe A."/>
            <person name="Fujita N."/>
            <person name="Nagata Y."/>
            <person name="Tsuda M."/>
            <person name="Hatta T."/>
            <person name="Kimbara K."/>
        </authorList>
    </citation>
    <scope>NUCLEOTIDE SEQUENCE [LARGE SCALE GENOMIC DNA]</scope>
    <source>
        <strain evidence="1 2">JF8</strain>
    </source>
</reference>
<dbReference type="PATRIC" id="fig|1345697.3.peg.1479"/>
<dbReference type="RefSeq" id="WP_020959650.1">
    <property type="nucleotide sequence ID" value="NC_022080.4"/>
</dbReference>
<protein>
    <submittedName>
        <fullName evidence="1">Haloacid dehalogenase</fullName>
    </submittedName>
</protein>
<dbReference type="STRING" id="1921421.M493_07780"/>
<gene>
    <name evidence="1" type="ORF">M493_07780</name>
</gene>
<dbReference type="EMBL" id="CP006254">
    <property type="protein sequence ID" value="AGT31839.1"/>
    <property type="molecule type" value="Genomic_DNA"/>
</dbReference>
<evidence type="ECO:0000313" key="1">
    <source>
        <dbReference type="EMBL" id="AGT31839.1"/>
    </source>
</evidence>
<dbReference type="Gene3D" id="3.40.50.1000">
    <property type="entry name" value="HAD superfamily/HAD-like"/>
    <property type="match status" value="1"/>
</dbReference>
<accession>S5YYT5</accession>
<dbReference type="SFLD" id="SFLDS00003">
    <property type="entry name" value="Haloacid_Dehalogenase"/>
    <property type="match status" value="1"/>
</dbReference>
<organism evidence="1 2">
    <name type="scientific">Geobacillus genomosp. 3</name>
    <dbReference type="NCBI Taxonomy" id="1921421"/>
    <lineage>
        <taxon>Bacteria</taxon>
        <taxon>Bacillati</taxon>
        <taxon>Bacillota</taxon>
        <taxon>Bacilli</taxon>
        <taxon>Bacillales</taxon>
        <taxon>Anoxybacillaceae</taxon>
        <taxon>Geobacillus</taxon>
    </lineage>
</organism>
<evidence type="ECO:0000313" key="2">
    <source>
        <dbReference type="Proteomes" id="UP000015500"/>
    </source>
</evidence>
<name>S5YYT5_GEOG3</name>
<keyword evidence="2" id="KW-1185">Reference proteome</keyword>
<dbReference type="InterPro" id="IPR036412">
    <property type="entry name" value="HAD-like_sf"/>
</dbReference>
<proteinExistence type="predicted"/>
<dbReference type="SUPFAM" id="SSF56784">
    <property type="entry name" value="HAD-like"/>
    <property type="match status" value="1"/>
</dbReference>
<dbReference type="PANTHER" id="PTHR43434">
    <property type="entry name" value="PHOSPHOGLYCOLATE PHOSPHATASE"/>
    <property type="match status" value="1"/>
</dbReference>
<sequence length="278" mass="31158">MNGADIKAIVFDLDGTLYEETGHFDYYAEQVAKRLNEADRLRFWDDYRAVLAGRHPLRIGSVYDTKEDLILQLEEGDVREARRWSGEPVAAADIERIYPGPVAIDLDRFFSIGDLWWVPSSVGRHYGLTNEDTYAAFLETREWMMGPEFEMHGAPRLAETLAKLRETTALVLMTNSPEPDSEAILRKLGLDDLFHHKIFQAAKPIKTAAHLEAIRTRFGVDYGQMLCVGDNVGNDIAPARQLGCRTMLIDAYGLAKTGEADVIVASTSACVPVLRRLL</sequence>
<dbReference type="Pfam" id="PF00702">
    <property type="entry name" value="Hydrolase"/>
    <property type="match status" value="1"/>
</dbReference>
<dbReference type="Proteomes" id="UP000015500">
    <property type="component" value="Chromosome"/>
</dbReference>
<dbReference type="SFLD" id="SFLDG01129">
    <property type="entry name" value="C1.5:_HAD__Beta-PGM__Phosphata"/>
    <property type="match status" value="1"/>
</dbReference>
<dbReference type="PANTHER" id="PTHR43434:SF1">
    <property type="entry name" value="PHOSPHOGLYCOLATE PHOSPHATASE"/>
    <property type="match status" value="1"/>
</dbReference>
<dbReference type="InterPro" id="IPR023214">
    <property type="entry name" value="HAD_sf"/>
</dbReference>
<dbReference type="GO" id="GO:0008967">
    <property type="term" value="F:phosphoglycolate phosphatase activity"/>
    <property type="evidence" value="ECO:0007669"/>
    <property type="project" value="TreeGrafter"/>
</dbReference>
<dbReference type="KEGG" id="gjf:M493_07780"/>
<dbReference type="OrthoDB" id="2081981at2"/>
<dbReference type="AlphaFoldDB" id="S5YYT5"/>
<dbReference type="GO" id="GO:0006281">
    <property type="term" value="P:DNA repair"/>
    <property type="evidence" value="ECO:0007669"/>
    <property type="project" value="TreeGrafter"/>
</dbReference>
<dbReference type="HOGENOM" id="CLU_067574_0_0_9"/>